<dbReference type="InterPro" id="IPR030842">
    <property type="entry name" value="TF_NusA_bacterial"/>
</dbReference>
<comment type="similarity">
    <text evidence="7">Belongs to the NusA family.</text>
</comment>
<dbReference type="GO" id="GO:0006353">
    <property type="term" value="P:DNA-templated transcription termination"/>
    <property type="evidence" value="ECO:0007669"/>
    <property type="project" value="UniProtKB-UniRule"/>
</dbReference>
<dbReference type="Gene3D" id="3.30.300.20">
    <property type="match status" value="2"/>
</dbReference>
<gene>
    <name evidence="7 10" type="primary">nusA</name>
    <name evidence="10" type="ORF">COX21_00525</name>
</gene>
<dbReference type="InterPro" id="IPR004087">
    <property type="entry name" value="KH_dom"/>
</dbReference>
<keyword evidence="2 7" id="KW-0963">Cytoplasm</keyword>
<dbReference type="InterPro" id="IPR010213">
    <property type="entry name" value="TF_NusA"/>
</dbReference>
<evidence type="ECO:0000256" key="7">
    <source>
        <dbReference type="HAMAP-Rule" id="MF_00945"/>
    </source>
</evidence>
<evidence type="ECO:0000313" key="11">
    <source>
        <dbReference type="Proteomes" id="UP000231408"/>
    </source>
</evidence>
<dbReference type="Gene3D" id="2.40.50.140">
    <property type="entry name" value="Nucleic acid-binding proteins"/>
    <property type="match status" value="1"/>
</dbReference>
<keyword evidence="5 7" id="KW-0805">Transcription regulation</keyword>
<evidence type="ECO:0000256" key="3">
    <source>
        <dbReference type="ARBA" id="ARBA00022814"/>
    </source>
</evidence>
<dbReference type="InterPro" id="IPR036555">
    <property type="entry name" value="NusA_N_sf"/>
</dbReference>
<dbReference type="EMBL" id="PCSE01000017">
    <property type="protein sequence ID" value="PIP34875.1"/>
    <property type="molecule type" value="Genomic_DNA"/>
</dbReference>
<dbReference type="GO" id="GO:0003700">
    <property type="term" value="F:DNA-binding transcription factor activity"/>
    <property type="evidence" value="ECO:0007669"/>
    <property type="project" value="InterPro"/>
</dbReference>
<name>A0A2G9ZNW8_9BACT</name>
<feature type="region of interest" description="Disordered" evidence="8">
    <location>
        <begin position="399"/>
        <end position="418"/>
    </location>
</feature>
<dbReference type="InterPro" id="IPR009019">
    <property type="entry name" value="KH_sf_prok-type"/>
</dbReference>
<dbReference type="PANTHER" id="PTHR22648:SF0">
    <property type="entry name" value="TRANSCRIPTION TERMINATION_ANTITERMINATION PROTEIN NUSA"/>
    <property type="match status" value="1"/>
</dbReference>
<dbReference type="Gene3D" id="3.30.1480.10">
    <property type="entry name" value="NusA, N-terminal domain"/>
    <property type="match status" value="1"/>
</dbReference>
<keyword evidence="1 7" id="KW-0806">Transcription termination</keyword>
<dbReference type="FunFam" id="3.30.300.20:FF:000002">
    <property type="entry name" value="Transcription termination/antitermination protein NusA"/>
    <property type="match status" value="1"/>
</dbReference>
<evidence type="ECO:0000256" key="2">
    <source>
        <dbReference type="ARBA" id="ARBA00022490"/>
    </source>
</evidence>
<comment type="subunit">
    <text evidence="7">Monomer. Binds directly to the core enzyme of the DNA-dependent RNA polymerase and to nascent RNA.</text>
</comment>
<dbReference type="CDD" id="cd02134">
    <property type="entry name" value="KH-II_NusA_rpt1"/>
    <property type="match status" value="1"/>
</dbReference>
<evidence type="ECO:0000256" key="8">
    <source>
        <dbReference type="SAM" id="MobiDB-lite"/>
    </source>
</evidence>
<keyword evidence="4 7" id="KW-0694">RNA-binding</keyword>
<dbReference type="Pfam" id="PF26594">
    <property type="entry name" value="KH_NusA_2nd"/>
    <property type="match status" value="1"/>
</dbReference>
<dbReference type="HAMAP" id="MF_00945_B">
    <property type="entry name" value="NusA_B"/>
    <property type="match status" value="1"/>
</dbReference>
<dbReference type="InterPro" id="IPR025249">
    <property type="entry name" value="TF_NusA_KH_1st"/>
</dbReference>
<accession>A0A2G9ZNW8</accession>
<comment type="function">
    <text evidence="7">Participates in both transcription termination and antitermination.</text>
</comment>
<dbReference type="SUPFAM" id="SSF54814">
    <property type="entry name" value="Prokaryotic type KH domain (KH-domain type II)"/>
    <property type="match status" value="2"/>
</dbReference>
<evidence type="ECO:0000256" key="6">
    <source>
        <dbReference type="ARBA" id="ARBA00023163"/>
    </source>
</evidence>
<keyword evidence="3 7" id="KW-0889">Transcription antitermination</keyword>
<keyword evidence="6 7" id="KW-0804">Transcription</keyword>
<dbReference type="InterPro" id="IPR058582">
    <property type="entry name" value="KH_NusA_2nd"/>
</dbReference>
<organism evidence="10 11">
    <name type="scientific">Candidatus Falkowbacteria bacterium CG23_combo_of_CG06-09_8_20_14_all_41_10</name>
    <dbReference type="NCBI Taxonomy" id="1974571"/>
    <lineage>
        <taxon>Bacteria</taxon>
        <taxon>Candidatus Falkowiibacteriota</taxon>
    </lineage>
</organism>
<evidence type="ECO:0000256" key="1">
    <source>
        <dbReference type="ARBA" id="ARBA00022472"/>
    </source>
</evidence>
<dbReference type="SUPFAM" id="SSF50249">
    <property type="entry name" value="Nucleic acid-binding proteins"/>
    <property type="match status" value="1"/>
</dbReference>
<dbReference type="InterPro" id="IPR012340">
    <property type="entry name" value="NA-bd_OB-fold"/>
</dbReference>
<evidence type="ECO:0000256" key="5">
    <source>
        <dbReference type="ARBA" id="ARBA00023015"/>
    </source>
</evidence>
<dbReference type="InterPro" id="IPR015946">
    <property type="entry name" value="KH_dom-like_a/b"/>
</dbReference>
<dbReference type="InterPro" id="IPR013735">
    <property type="entry name" value="TF_NusA_N"/>
</dbReference>
<dbReference type="PANTHER" id="PTHR22648">
    <property type="entry name" value="TRANSCRIPTION TERMINATION FACTOR NUSA"/>
    <property type="match status" value="1"/>
</dbReference>
<sequence length="454" mass="51119">MSEITNAIKQICEEKKLDFDAVVSTIELALAAAYRKDFGQKNQNIKVKFNPETAHSKVFDIKMVVENLPEEELAAMEAEMENRLLPKGEGRESYYERVEGEEEKKRFNPKTEIQLKDALLIRADAQIGEEIIMELPEPEDYGRMAAQTAKQVIIQKLREVERDMIFNEFKDKEHEVITGIVQRQEGHLVFVDLGKAIGILPMEEQIPGESYPINGRVKVYVKEVRAGQKRAEVVLSRRSEEILKKVFYLEIPEISNGLIKIESVAREAGFRSKVAISTDSDNIDPVGSCVGQRGSRIQTIINELGGEKVDIIEYDEDPAKYISNALSPAKVMGINLDPNNRRAVVKVAPDKLSLAIGKSGQNVRLAAKLTNWKIDIVPYDAEAEAQAEEAKKAEEVKAAKAEKKKSDKPAKAVKEVKEKKVKAEVKPKKEKTVKVVKKMVKEKKIIIKTKKDKK</sequence>
<comment type="subcellular location">
    <subcellularLocation>
        <location evidence="7">Cytoplasm</location>
    </subcellularLocation>
</comment>
<dbReference type="GO" id="GO:0031564">
    <property type="term" value="P:transcription antitermination"/>
    <property type="evidence" value="ECO:0007669"/>
    <property type="project" value="UniProtKB-UniRule"/>
</dbReference>
<dbReference type="NCBIfam" id="TIGR01953">
    <property type="entry name" value="NusA"/>
    <property type="match status" value="1"/>
</dbReference>
<proteinExistence type="inferred from homology"/>
<comment type="caution">
    <text evidence="10">The sequence shown here is derived from an EMBL/GenBank/DDBJ whole genome shotgun (WGS) entry which is preliminary data.</text>
</comment>
<dbReference type="CDD" id="cd04455">
    <property type="entry name" value="S1_NusA"/>
    <property type="match status" value="1"/>
</dbReference>
<evidence type="ECO:0000259" key="9">
    <source>
        <dbReference type="PROSITE" id="PS50126"/>
    </source>
</evidence>
<dbReference type="Pfam" id="PF13184">
    <property type="entry name" value="KH_NusA_1st"/>
    <property type="match status" value="1"/>
</dbReference>
<evidence type="ECO:0000313" key="10">
    <source>
        <dbReference type="EMBL" id="PIP34875.1"/>
    </source>
</evidence>
<evidence type="ECO:0000256" key="4">
    <source>
        <dbReference type="ARBA" id="ARBA00022884"/>
    </source>
</evidence>
<dbReference type="Pfam" id="PF08529">
    <property type="entry name" value="NusA_N"/>
    <property type="match status" value="1"/>
</dbReference>
<dbReference type="GO" id="GO:0005829">
    <property type="term" value="C:cytosol"/>
    <property type="evidence" value="ECO:0007669"/>
    <property type="project" value="TreeGrafter"/>
</dbReference>
<dbReference type="SUPFAM" id="SSF69705">
    <property type="entry name" value="Transcription factor NusA, N-terminal domain"/>
    <property type="match status" value="1"/>
</dbReference>
<feature type="domain" description="S1 motif" evidence="9">
    <location>
        <begin position="174"/>
        <end position="238"/>
    </location>
</feature>
<dbReference type="CDD" id="cd22529">
    <property type="entry name" value="KH-II_NusA_rpt2"/>
    <property type="match status" value="1"/>
</dbReference>
<dbReference type="AlphaFoldDB" id="A0A2G9ZNW8"/>
<dbReference type="PROSITE" id="PS50126">
    <property type="entry name" value="S1"/>
    <property type="match status" value="1"/>
</dbReference>
<protein>
    <recommendedName>
        <fullName evidence="7">Transcription termination/antitermination protein NusA</fullName>
    </recommendedName>
</protein>
<dbReference type="FunFam" id="3.30.300.20:FF:000005">
    <property type="entry name" value="Transcription termination/antitermination protein NusA"/>
    <property type="match status" value="1"/>
</dbReference>
<dbReference type="SMART" id="SM00316">
    <property type="entry name" value="S1"/>
    <property type="match status" value="1"/>
</dbReference>
<dbReference type="Proteomes" id="UP000231408">
    <property type="component" value="Unassembled WGS sequence"/>
</dbReference>
<dbReference type="InterPro" id="IPR003029">
    <property type="entry name" value="S1_domain"/>
</dbReference>
<dbReference type="SMART" id="SM00322">
    <property type="entry name" value="KH"/>
    <property type="match status" value="2"/>
</dbReference>
<dbReference type="Pfam" id="PF00575">
    <property type="entry name" value="S1"/>
    <property type="match status" value="1"/>
</dbReference>
<dbReference type="GO" id="GO:0003723">
    <property type="term" value="F:RNA binding"/>
    <property type="evidence" value="ECO:0007669"/>
    <property type="project" value="UniProtKB-UniRule"/>
</dbReference>
<reference evidence="10 11" key="1">
    <citation type="submission" date="2017-09" db="EMBL/GenBank/DDBJ databases">
        <title>Depth-based differentiation of microbial function through sediment-hosted aquifers and enrichment of novel symbionts in the deep terrestrial subsurface.</title>
        <authorList>
            <person name="Probst A.J."/>
            <person name="Ladd B."/>
            <person name="Jarett J.K."/>
            <person name="Geller-Mcgrath D.E."/>
            <person name="Sieber C.M."/>
            <person name="Emerson J.B."/>
            <person name="Anantharaman K."/>
            <person name="Thomas B.C."/>
            <person name="Malmstrom R."/>
            <person name="Stieglmeier M."/>
            <person name="Klingl A."/>
            <person name="Woyke T."/>
            <person name="Ryan C.M."/>
            <person name="Banfield J.F."/>
        </authorList>
    </citation>
    <scope>NUCLEOTIDE SEQUENCE [LARGE SCALE GENOMIC DNA]</scope>
    <source>
        <strain evidence="10">CG23_combo_of_CG06-09_8_20_14_all_41_10</strain>
    </source>
</reference>